<proteinExistence type="predicted"/>
<feature type="region of interest" description="Disordered" evidence="1">
    <location>
        <begin position="38"/>
        <end position="124"/>
    </location>
</feature>
<feature type="region of interest" description="Disordered" evidence="1">
    <location>
        <begin position="148"/>
        <end position="171"/>
    </location>
</feature>
<feature type="domain" description="DUF4232" evidence="3">
    <location>
        <begin position="102"/>
        <end position="223"/>
    </location>
</feature>
<name>A0ABP6NN82_9ACTN</name>
<evidence type="ECO:0000256" key="2">
    <source>
        <dbReference type="SAM" id="SignalP"/>
    </source>
</evidence>
<protein>
    <submittedName>
        <fullName evidence="4">DUF4232 domain-containing protein</fullName>
    </submittedName>
</protein>
<feature type="chain" id="PRO_5047004699" evidence="2">
    <location>
        <begin position="32"/>
        <end position="237"/>
    </location>
</feature>
<feature type="signal peptide" evidence="2">
    <location>
        <begin position="1"/>
        <end position="31"/>
    </location>
</feature>
<dbReference type="Proteomes" id="UP001500893">
    <property type="component" value="Unassembled WGS sequence"/>
</dbReference>
<feature type="compositionally biased region" description="Low complexity" evidence="1">
    <location>
        <begin position="53"/>
        <end position="99"/>
    </location>
</feature>
<sequence length="237" mass="23137">MVYTPRSARHGALLVGTVAVLGLLTACGNGADVHGSPPVTASGTAAPAQDGKSGPASNPASGSAPASAPQATVSTGSSRSPGGRTKTPTTPATAATTGGSRCHTSELSASVGRNDPGAGQENFPVVLTNKSGRTCTLRGYPGAAFVNGSGGQLGADPRREPGSPETVTLRPGQSAWTGLTFSNPAVSGAKQATPAALLVTPPDERDPLKAAWPGGPVPVSGNSSSVRLTVLSPGTGP</sequence>
<keyword evidence="5" id="KW-1185">Reference proteome</keyword>
<accession>A0ABP6NN82</accession>
<evidence type="ECO:0000313" key="5">
    <source>
        <dbReference type="Proteomes" id="UP001500893"/>
    </source>
</evidence>
<feature type="region of interest" description="Disordered" evidence="1">
    <location>
        <begin position="200"/>
        <end position="237"/>
    </location>
</feature>
<evidence type="ECO:0000313" key="4">
    <source>
        <dbReference type="EMBL" id="GAA3153592.1"/>
    </source>
</evidence>
<dbReference type="PROSITE" id="PS51257">
    <property type="entry name" value="PROKAR_LIPOPROTEIN"/>
    <property type="match status" value="1"/>
</dbReference>
<keyword evidence="2" id="KW-0732">Signal</keyword>
<comment type="caution">
    <text evidence="4">The sequence shown here is derived from an EMBL/GenBank/DDBJ whole genome shotgun (WGS) entry which is preliminary data.</text>
</comment>
<dbReference type="RefSeq" id="WP_345055315.1">
    <property type="nucleotide sequence ID" value="NZ_BAAAVM010000073.1"/>
</dbReference>
<reference evidence="5" key="1">
    <citation type="journal article" date="2019" name="Int. J. Syst. Evol. Microbiol.">
        <title>The Global Catalogue of Microorganisms (GCM) 10K type strain sequencing project: providing services to taxonomists for standard genome sequencing and annotation.</title>
        <authorList>
            <consortium name="The Broad Institute Genomics Platform"/>
            <consortium name="The Broad Institute Genome Sequencing Center for Infectious Disease"/>
            <person name="Wu L."/>
            <person name="Ma J."/>
        </authorList>
    </citation>
    <scope>NUCLEOTIDE SEQUENCE [LARGE SCALE GENOMIC DNA]</scope>
    <source>
        <strain evidence="5">JCM 11574</strain>
    </source>
</reference>
<feature type="compositionally biased region" description="Low complexity" evidence="1">
    <location>
        <begin position="213"/>
        <end position="226"/>
    </location>
</feature>
<dbReference type="Pfam" id="PF14016">
    <property type="entry name" value="DUF4232"/>
    <property type="match status" value="1"/>
</dbReference>
<organism evidence="4 5">
    <name type="scientific">Streptomyces rameus</name>
    <dbReference type="NCBI Taxonomy" id="68261"/>
    <lineage>
        <taxon>Bacteria</taxon>
        <taxon>Bacillati</taxon>
        <taxon>Actinomycetota</taxon>
        <taxon>Actinomycetes</taxon>
        <taxon>Kitasatosporales</taxon>
        <taxon>Streptomycetaceae</taxon>
        <taxon>Streptomyces</taxon>
    </lineage>
</organism>
<evidence type="ECO:0000259" key="3">
    <source>
        <dbReference type="Pfam" id="PF14016"/>
    </source>
</evidence>
<evidence type="ECO:0000256" key="1">
    <source>
        <dbReference type="SAM" id="MobiDB-lite"/>
    </source>
</evidence>
<dbReference type="InterPro" id="IPR025326">
    <property type="entry name" value="DUF4232"/>
</dbReference>
<gene>
    <name evidence="4" type="ORF">GCM10010521_46780</name>
</gene>
<dbReference type="EMBL" id="BAAAVM010000073">
    <property type="protein sequence ID" value="GAA3153592.1"/>
    <property type="molecule type" value="Genomic_DNA"/>
</dbReference>